<keyword evidence="5" id="KW-1185">Reference proteome</keyword>
<evidence type="ECO:0000259" key="3">
    <source>
        <dbReference type="Pfam" id="PF12948"/>
    </source>
</evidence>
<evidence type="ECO:0000256" key="1">
    <source>
        <dbReference type="SAM" id="MobiDB-lite"/>
    </source>
</evidence>
<keyword evidence="2" id="KW-0732">Signal</keyword>
<dbReference type="InterPro" id="IPR024781">
    <property type="entry name" value="MSP_C"/>
</dbReference>
<feature type="signal peptide" evidence="2">
    <location>
        <begin position="1"/>
        <end position="21"/>
    </location>
</feature>
<evidence type="ECO:0000256" key="2">
    <source>
        <dbReference type="SAM" id="SignalP"/>
    </source>
</evidence>
<proteinExistence type="predicted"/>
<reference evidence="4" key="1">
    <citation type="submission" date="2016-09" db="EMBL/GenBank/DDBJ databases">
        <authorList>
            <consortium name="Pathogen Informatics"/>
            <person name="Sun Q."/>
            <person name="Inoue M."/>
        </authorList>
    </citation>
    <scope>NUCLEOTIDE SEQUENCE</scope>
</reference>
<dbReference type="Pfam" id="PF12948">
    <property type="entry name" value="MSP7_C"/>
    <property type="match status" value="1"/>
</dbReference>
<accession>A0ABY1USY4</accession>
<protein>
    <submittedName>
        <fullName evidence="4">Merozoite surface protein 7</fullName>
    </submittedName>
</protein>
<evidence type="ECO:0000313" key="5">
    <source>
        <dbReference type="Proteomes" id="UP000831156"/>
    </source>
</evidence>
<feature type="chain" id="PRO_5046328214" evidence="2">
    <location>
        <begin position="22"/>
        <end position="364"/>
    </location>
</feature>
<sequence length="364" mass="42032">MKSSIIFYFSFFFVYLYYVSCNPSNSSTSVNNDEDQEELYVKNKKFEKLKSIISGDFVGNYKNNEELLKKKIEQLQNSEEKNVQVLINGNTIIDEIEKNNDNEENNDKEDNDDDDITYELDMNDDTFLGQNNDSKFENVEDESEENEQSEEENENSQSFPLFQNLGLFGTNFLSKVKGQSETHNQSENQKDILTEGQTGGASVPASAPVPARISVTAGTTTNENIKDPNKKLYSLSDVLNHIVHITNKQNKINVKHHGDEYLDFKKKYEDFVLNSKEYDIIKNLLMMLGEKDNGSNSTIPDKNDRIIKVLINALDRKNHEQFQNFIYGIYSYAKQNSHLNEKKIKPEDEFKKFFENSFNLLNTL</sequence>
<feature type="domain" description="Merozoite surface protein C-terminal" evidence="3">
    <location>
        <begin position="235"/>
        <end position="359"/>
    </location>
</feature>
<feature type="region of interest" description="Disordered" evidence="1">
    <location>
        <begin position="96"/>
        <end position="157"/>
    </location>
</feature>
<dbReference type="Proteomes" id="UP000831156">
    <property type="component" value="Chromosome 13"/>
</dbReference>
<gene>
    <name evidence="4" type="ORF">PGABG01_1333100</name>
</gene>
<feature type="compositionally biased region" description="Acidic residues" evidence="1">
    <location>
        <begin position="102"/>
        <end position="124"/>
    </location>
</feature>
<feature type="compositionally biased region" description="Acidic residues" evidence="1">
    <location>
        <begin position="139"/>
        <end position="154"/>
    </location>
</feature>
<name>A0ABY1USY4_9APIC</name>
<organism evidence="4 5">
    <name type="scientific">Plasmodium gaboni</name>
    <dbReference type="NCBI Taxonomy" id="647221"/>
    <lineage>
        <taxon>Eukaryota</taxon>
        <taxon>Sar</taxon>
        <taxon>Alveolata</taxon>
        <taxon>Apicomplexa</taxon>
        <taxon>Aconoidasida</taxon>
        <taxon>Haemosporida</taxon>
        <taxon>Plasmodiidae</taxon>
        <taxon>Plasmodium</taxon>
        <taxon>Plasmodium (Laverania)</taxon>
    </lineage>
</organism>
<evidence type="ECO:0000313" key="4">
    <source>
        <dbReference type="EMBL" id="SOV17704.1"/>
    </source>
</evidence>
<keyword evidence="4" id="KW-0477">Merozoite</keyword>
<dbReference type="EMBL" id="LT969436">
    <property type="protein sequence ID" value="SOV17704.1"/>
    <property type="molecule type" value="Genomic_DNA"/>
</dbReference>